<keyword evidence="3" id="KW-1185">Reference proteome</keyword>
<proteinExistence type="predicted"/>
<accession>A0A6L5YRI8</accession>
<keyword evidence="2" id="KW-0167">Capsid protein</keyword>
<organism evidence="2 3">
    <name type="scientific">Roseburia porci</name>
    <dbReference type="NCBI Taxonomy" id="2605790"/>
    <lineage>
        <taxon>Bacteria</taxon>
        <taxon>Bacillati</taxon>
        <taxon>Bacillota</taxon>
        <taxon>Clostridia</taxon>
        <taxon>Lachnospirales</taxon>
        <taxon>Lachnospiraceae</taxon>
        <taxon>Roseburia</taxon>
    </lineage>
</organism>
<dbReference type="Pfam" id="PF12652">
    <property type="entry name" value="CotJB"/>
    <property type="match status" value="1"/>
</dbReference>
<dbReference type="AlphaFoldDB" id="A0A6L5YRI8"/>
<dbReference type="InterPro" id="IPR024207">
    <property type="entry name" value="CotJB_dom"/>
</dbReference>
<dbReference type="EMBL" id="VUNI01000007">
    <property type="protein sequence ID" value="MST74579.1"/>
    <property type="molecule type" value="Genomic_DNA"/>
</dbReference>
<protein>
    <submittedName>
        <fullName evidence="2">Spore coat protein CotJB</fullName>
    </submittedName>
</protein>
<dbReference type="Proteomes" id="UP000474024">
    <property type="component" value="Unassembled WGS sequence"/>
</dbReference>
<name>A0A6L5YRI8_9FIRM</name>
<evidence type="ECO:0000259" key="1">
    <source>
        <dbReference type="Pfam" id="PF12652"/>
    </source>
</evidence>
<evidence type="ECO:0000313" key="2">
    <source>
        <dbReference type="EMBL" id="MST74579.1"/>
    </source>
</evidence>
<reference evidence="2 3" key="1">
    <citation type="submission" date="2019-08" db="EMBL/GenBank/DDBJ databases">
        <title>In-depth cultivation of the pig gut microbiome towards novel bacterial diversity and tailored functional studies.</title>
        <authorList>
            <person name="Wylensek D."/>
            <person name="Hitch T.C.A."/>
            <person name="Clavel T."/>
        </authorList>
    </citation>
    <scope>NUCLEOTIDE SEQUENCE [LARGE SCALE GENOMIC DNA]</scope>
    <source>
        <strain evidence="2 3">MUC/MUC-530-WT-4D</strain>
    </source>
</reference>
<feature type="domain" description="Protein CotJB" evidence="1">
    <location>
        <begin position="15"/>
        <end position="89"/>
    </location>
</feature>
<gene>
    <name evidence="2" type="ORF">FYJ75_05930</name>
</gene>
<evidence type="ECO:0000313" key="3">
    <source>
        <dbReference type="Proteomes" id="UP000474024"/>
    </source>
</evidence>
<dbReference type="InterPro" id="IPR016571">
    <property type="entry name" value="Spore_coat_assembly_CotJB"/>
</dbReference>
<dbReference type="PIRSF" id="PIRSF010606">
    <property type="entry name" value="Spore_coat_CotJB"/>
    <property type="match status" value="1"/>
</dbReference>
<sequence length="93" mass="10952">MSNQTVKAAKMNQRQLLRWITMLGFCHDDMILYLDTHPDDAEALAYANQCAELLRNAVKTYEEQYGMLTVKPDQNVQEWNWVQTPWPWEGGYQ</sequence>
<keyword evidence="2" id="KW-0946">Virion</keyword>
<dbReference type="RefSeq" id="WP_154429546.1">
    <property type="nucleotide sequence ID" value="NZ_VUNI01000007.1"/>
</dbReference>
<comment type="caution">
    <text evidence="2">The sequence shown here is derived from an EMBL/GenBank/DDBJ whole genome shotgun (WGS) entry which is preliminary data.</text>
</comment>